<dbReference type="STRING" id="88036.D8RJE9"/>
<keyword evidence="4" id="KW-1185">Reference proteome</keyword>
<dbReference type="Gene3D" id="3.30.70.20">
    <property type="match status" value="1"/>
</dbReference>
<protein>
    <recommendedName>
        <fullName evidence="2">J domain-containing protein</fullName>
    </recommendedName>
</protein>
<proteinExistence type="predicted"/>
<organism evidence="4">
    <name type="scientific">Selaginella moellendorffii</name>
    <name type="common">Spikemoss</name>
    <dbReference type="NCBI Taxonomy" id="88036"/>
    <lineage>
        <taxon>Eukaryota</taxon>
        <taxon>Viridiplantae</taxon>
        <taxon>Streptophyta</taxon>
        <taxon>Embryophyta</taxon>
        <taxon>Tracheophyta</taxon>
        <taxon>Lycopodiopsida</taxon>
        <taxon>Selaginellales</taxon>
        <taxon>Selaginellaceae</taxon>
        <taxon>Selaginella</taxon>
    </lineage>
</organism>
<dbReference type="Pfam" id="PF13370">
    <property type="entry name" value="Fer4_13"/>
    <property type="match status" value="1"/>
</dbReference>
<dbReference type="CDD" id="cd06257">
    <property type="entry name" value="DnaJ"/>
    <property type="match status" value="1"/>
</dbReference>
<evidence type="ECO:0000313" key="3">
    <source>
        <dbReference type="EMBL" id="EFJ27704.1"/>
    </source>
</evidence>
<gene>
    <name evidence="3" type="ORF">SELMODRAFT_147630</name>
</gene>
<dbReference type="InterPro" id="IPR036869">
    <property type="entry name" value="J_dom_sf"/>
</dbReference>
<dbReference type="KEGG" id="smo:SELMODRAFT_147630"/>
<dbReference type="Pfam" id="PF00226">
    <property type="entry name" value="DnaJ"/>
    <property type="match status" value="1"/>
</dbReference>
<dbReference type="PROSITE" id="PS50076">
    <property type="entry name" value="DNAJ_2"/>
    <property type="match status" value="1"/>
</dbReference>
<evidence type="ECO:0000313" key="4">
    <source>
        <dbReference type="Proteomes" id="UP000001514"/>
    </source>
</evidence>
<dbReference type="eggNOG" id="KOG0716">
    <property type="taxonomic scope" value="Eukaryota"/>
</dbReference>
<name>D8RJE9_SELML</name>
<dbReference type="SUPFAM" id="SSF46565">
    <property type="entry name" value="Chaperone J-domain"/>
    <property type="match status" value="1"/>
</dbReference>
<dbReference type="SUPFAM" id="SSF54862">
    <property type="entry name" value="4Fe-4S ferredoxins"/>
    <property type="match status" value="1"/>
</dbReference>
<dbReference type="SMART" id="SM00271">
    <property type="entry name" value="DnaJ"/>
    <property type="match status" value="1"/>
</dbReference>
<dbReference type="OrthoDB" id="376357at2759"/>
<dbReference type="InParanoid" id="D8RJE9"/>
<dbReference type="OMA" id="WPWKGLF"/>
<dbReference type="Gramene" id="EFJ27704">
    <property type="protein sequence ID" value="EFJ27704"/>
    <property type="gene ID" value="SELMODRAFT_147630"/>
</dbReference>
<dbReference type="EMBL" id="GL377581">
    <property type="protein sequence ID" value="EFJ27704.1"/>
    <property type="molecule type" value="Genomic_DNA"/>
</dbReference>
<dbReference type="InterPro" id="IPR001623">
    <property type="entry name" value="DnaJ_domain"/>
</dbReference>
<dbReference type="PRINTS" id="PR00625">
    <property type="entry name" value="JDOMAIN"/>
</dbReference>
<evidence type="ECO:0000256" key="1">
    <source>
        <dbReference type="SAM" id="MobiDB-lite"/>
    </source>
</evidence>
<sequence length="450" mass="50210">MLWELQQRKLVSPASRQCKAAASKQEHTGSGTNQQDYYEILGVLPGSSMEAIRKAYRKLQKQHHPDISGSKGHAMTLMLNEAYQVLSDERLRSKYDASQPHLASTRTMNYYYSKPSFTGSMYSTWNGPDRPQGIFVDENVCIGCRECAFAAKNTFLFDESTGCARVKAQWGDSDETVKVAIQTCPVNCIHWVERSDLSIYEYLIRPQPRPSNGVYGGGWERPSNIFMAAKAFKHQHHKSQQQDKDSSLNMSETPAQRKARMDADLKLKMGPFWSMFAWMNGNASSGTRRSNAAGSVKSERRRPLFGKACTSEIFSHRIALADKAKTVAMIQEWAINFASSSELPLPMPFQADSNENGVQLKLISTGDGVLKSIGSFLVTCEIQEPVSTPQEQEEQGGSDQSQPECFVCITRLGSTTTGPLPGESRIVKLVRDLLLQRDSSYASYRIPRSV</sequence>
<reference evidence="3 4" key="1">
    <citation type="journal article" date="2011" name="Science">
        <title>The Selaginella genome identifies genetic changes associated with the evolution of vascular plants.</title>
        <authorList>
            <person name="Banks J.A."/>
            <person name="Nishiyama T."/>
            <person name="Hasebe M."/>
            <person name="Bowman J.L."/>
            <person name="Gribskov M."/>
            <person name="dePamphilis C."/>
            <person name="Albert V.A."/>
            <person name="Aono N."/>
            <person name="Aoyama T."/>
            <person name="Ambrose B.A."/>
            <person name="Ashton N.W."/>
            <person name="Axtell M.J."/>
            <person name="Barker E."/>
            <person name="Barker M.S."/>
            <person name="Bennetzen J.L."/>
            <person name="Bonawitz N.D."/>
            <person name="Chapple C."/>
            <person name="Cheng C."/>
            <person name="Correa L.G."/>
            <person name="Dacre M."/>
            <person name="DeBarry J."/>
            <person name="Dreyer I."/>
            <person name="Elias M."/>
            <person name="Engstrom E.M."/>
            <person name="Estelle M."/>
            <person name="Feng L."/>
            <person name="Finet C."/>
            <person name="Floyd S.K."/>
            <person name="Frommer W.B."/>
            <person name="Fujita T."/>
            <person name="Gramzow L."/>
            <person name="Gutensohn M."/>
            <person name="Harholt J."/>
            <person name="Hattori M."/>
            <person name="Heyl A."/>
            <person name="Hirai T."/>
            <person name="Hiwatashi Y."/>
            <person name="Ishikawa M."/>
            <person name="Iwata M."/>
            <person name="Karol K.G."/>
            <person name="Koehler B."/>
            <person name="Kolukisaoglu U."/>
            <person name="Kubo M."/>
            <person name="Kurata T."/>
            <person name="Lalonde S."/>
            <person name="Li K."/>
            <person name="Li Y."/>
            <person name="Litt A."/>
            <person name="Lyons E."/>
            <person name="Manning G."/>
            <person name="Maruyama T."/>
            <person name="Michael T.P."/>
            <person name="Mikami K."/>
            <person name="Miyazaki S."/>
            <person name="Morinaga S."/>
            <person name="Murata T."/>
            <person name="Mueller-Roeber B."/>
            <person name="Nelson D.R."/>
            <person name="Obara M."/>
            <person name="Oguri Y."/>
            <person name="Olmstead R.G."/>
            <person name="Onodera N."/>
            <person name="Petersen B.L."/>
            <person name="Pils B."/>
            <person name="Prigge M."/>
            <person name="Rensing S.A."/>
            <person name="Riano-Pachon D.M."/>
            <person name="Roberts A.W."/>
            <person name="Sato Y."/>
            <person name="Scheller H.V."/>
            <person name="Schulz B."/>
            <person name="Schulz C."/>
            <person name="Shakirov E.V."/>
            <person name="Shibagaki N."/>
            <person name="Shinohara N."/>
            <person name="Shippen D.E."/>
            <person name="Soerensen I."/>
            <person name="Sotooka R."/>
            <person name="Sugimoto N."/>
            <person name="Sugita M."/>
            <person name="Sumikawa N."/>
            <person name="Tanurdzic M."/>
            <person name="Theissen G."/>
            <person name="Ulvskov P."/>
            <person name="Wakazuki S."/>
            <person name="Weng J.K."/>
            <person name="Willats W.W."/>
            <person name="Wipf D."/>
            <person name="Wolf P.G."/>
            <person name="Yang L."/>
            <person name="Zimmer A.D."/>
            <person name="Zhu Q."/>
            <person name="Mitros T."/>
            <person name="Hellsten U."/>
            <person name="Loque D."/>
            <person name="Otillar R."/>
            <person name="Salamov A."/>
            <person name="Schmutz J."/>
            <person name="Shapiro H."/>
            <person name="Lindquist E."/>
            <person name="Lucas S."/>
            <person name="Rokhsar D."/>
            <person name="Grigoriev I.V."/>
        </authorList>
    </citation>
    <scope>NUCLEOTIDE SEQUENCE [LARGE SCALE GENOMIC DNA]</scope>
</reference>
<dbReference type="Gene3D" id="1.10.287.110">
    <property type="entry name" value="DnaJ domain"/>
    <property type="match status" value="1"/>
</dbReference>
<dbReference type="PANTHER" id="PTHR45295:SF4">
    <property type="entry name" value="OS06G0474800 PROTEIN"/>
    <property type="match status" value="1"/>
</dbReference>
<feature type="region of interest" description="Disordered" evidence="1">
    <location>
        <begin position="236"/>
        <end position="257"/>
    </location>
</feature>
<accession>D8RJE9</accession>
<dbReference type="Proteomes" id="UP000001514">
    <property type="component" value="Unassembled WGS sequence"/>
</dbReference>
<feature type="domain" description="J" evidence="2">
    <location>
        <begin position="36"/>
        <end position="99"/>
    </location>
</feature>
<dbReference type="PANTHER" id="PTHR45295">
    <property type="entry name" value="CHAPERONE PROTEIN DNAJ C76, CHLOROPLASTIC"/>
    <property type="match status" value="1"/>
</dbReference>
<dbReference type="AlphaFoldDB" id="D8RJE9"/>
<evidence type="ECO:0000259" key="2">
    <source>
        <dbReference type="PROSITE" id="PS50076"/>
    </source>
</evidence>
<dbReference type="HOGENOM" id="CLU_608902_0_0_1"/>